<reference evidence="1 2" key="1">
    <citation type="journal article" date="2019" name="Int. J. Syst. Evol. Microbiol.">
        <title>The Global Catalogue of Microorganisms (GCM) 10K type strain sequencing project: providing services to taxonomists for standard genome sequencing and annotation.</title>
        <authorList>
            <consortium name="The Broad Institute Genomics Platform"/>
            <consortium name="The Broad Institute Genome Sequencing Center for Infectious Disease"/>
            <person name="Wu L."/>
            <person name="Ma J."/>
        </authorList>
    </citation>
    <scope>NUCLEOTIDE SEQUENCE [LARGE SCALE GENOMIC DNA]</scope>
    <source>
        <strain evidence="1 2">JCM 16365</strain>
    </source>
</reference>
<sequence length="89" mass="10165">MPVRDSASDALSERDSQLLAFEARWLGHTGAKEEAIRVELQLAPARYYQLLGRLIDSQAALAHDPLLVGRLRRIRDERRRDRSTVRRGA</sequence>
<comment type="caution">
    <text evidence="1">The sequence shown here is derived from an EMBL/GenBank/DDBJ whole genome shotgun (WGS) entry which is preliminary data.</text>
</comment>
<name>A0ABN3P9F9_9MICO</name>
<dbReference type="EMBL" id="BAAARI010000004">
    <property type="protein sequence ID" value="GAA2571530.1"/>
    <property type="molecule type" value="Genomic_DNA"/>
</dbReference>
<protein>
    <recommendedName>
        <fullName evidence="3">DUF3263 domain-containing protein</fullName>
    </recommendedName>
</protein>
<organism evidence="1 2">
    <name type="scientific">Microbacterium binotii</name>
    <dbReference type="NCBI Taxonomy" id="462710"/>
    <lineage>
        <taxon>Bacteria</taxon>
        <taxon>Bacillati</taxon>
        <taxon>Actinomycetota</taxon>
        <taxon>Actinomycetes</taxon>
        <taxon>Micrococcales</taxon>
        <taxon>Microbacteriaceae</taxon>
        <taxon>Microbacterium</taxon>
    </lineage>
</organism>
<dbReference type="Pfam" id="PF11662">
    <property type="entry name" value="DUF3263"/>
    <property type="match status" value="1"/>
</dbReference>
<evidence type="ECO:0000313" key="2">
    <source>
        <dbReference type="Proteomes" id="UP001500274"/>
    </source>
</evidence>
<evidence type="ECO:0000313" key="1">
    <source>
        <dbReference type="EMBL" id="GAA2571530.1"/>
    </source>
</evidence>
<evidence type="ECO:0008006" key="3">
    <source>
        <dbReference type="Google" id="ProtNLM"/>
    </source>
</evidence>
<dbReference type="RefSeq" id="WP_344227112.1">
    <property type="nucleotide sequence ID" value="NZ_BAAARI010000004.1"/>
</dbReference>
<dbReference type="InterPro" id="IPR021678">
    <property type="entry name" value="DUF3263"/>
</dbReference>
<accession>A0ABN3P9F9</accession>
<keyword evidence="2" id="KW-1185">Reference proteome</keyword>
<proteinExistence type="predicted"/>
<gene>
    <name evidence="1" type="ORF">GCM10009862_07940</name>
</gene>
<dbReference type="Proteomes" id="UP001500274">
    <property type="component" value="Unassembled WGS sequence"/>
</dbReference>